<dbReference type="EMBL" id="VTET01000011">
    <property type="protein sequence ID" value="TYS67998.1"/>
    <property type="molecule type" value="Genomic_DNA"/>
</dbReference>
<protein>
    <submittedName>
        <fullName evidence="1">Uncharacterized protein</fullName>
    </submittedName>
</protein>
<dbReference type="RefSeq" id="WP_010198903.1">
    <property type="nucleotide sequence ID" value="NZ_JBNILI010000004.1"/>
</dbReference>
<reference evidence="1 2" key="1">
    <citation type="submission" date="2019-08" db="EMBL/GenBank/DDBJ databases">
        <title>Bacillus genomes from the desert of Cuatro Cienegas, Coahuila.</title>
        <authorList>
            <person name="Olmedo-Alvarez G."/>
        </authorList>
    </citation>
    <scope>NUCLEOTIDE SEQUENCE [LARGE SCALE GENOMIC DNA]</scope>
    <source>
        <strain evidence="1 2">CH98b_3T</strain>
    </source>
</reference>
<proteinExistence type="predicted"/>
<organism evidence="1 2">
    <name type="scientific">Sutcliffiella horikoshii</name>
    <dbReference type="NCBI Taxonomy" id="79883"/>
    <lineage>
        <taxon>Bacteria</taxon>
        <taxon>Bacillati</taxon>
        <taxon>Bacillota</taxon>
        <taxon>Bacilli</taxon>
        <taxon>Bacillales</taxon>
        <taxon>Bacillaceae</taxon>
        <taxon>Sutcliffiella</taxon>
    </lineage>
</organism>
<sequence>MTKKLKVNSVTSLMDKALEDIPSILSDILHFSFEEYGDLMEEKVVSFFEEYTLTEEELEYVLVYYYWWIILCSKIAPNRQTIYQMYLKRRKKKFKNKRILYRLLQEWQYATPGFYYLENVHAKYVWSLTDMFLGKTRFTSVSEINYFEPNHGDLMTGILLPLGNHYYMTLFDLFAVPYKLSPSLAKQIIQYTCNLEDGLASPQAQLSANYPEMFKMCLKKVLDNDVALIKK</sequence>
<name>A0A5D4T076_9BACI</name>
<comment type="caution">
    <text evidence="1">The sequence shown here is derived from an EMBL/GenBank/DDBJ whole genome shotgun (WGS) entry which is preliminary data.</text>
</comment>
<gene>
    <name evidence="1" type="ORF">FZC75_18555</name>
</gene>
<evidence type="ECO:0000313" key="2">
    <source>
        <dbReference type="Proteomes" id="UP000324517"/>
    </source>
</evidence>
<evidence type="ECO:0000313" key="1">
    <source>
        <dbReference type="EMBL" id="TYS67998.1"/>
    </source>
</evidence>
<dbReference type="AlphaFoldDB" id="A0A5D4T076"/>
<dbReference type="Proteomes" id="UP000324517">
    <property type="component" value="Unassembled WGS sequence"/>
</dbReference>
<dbReference type="OrthoDB" id="2848405at2"/>
<accession>A0A5D4T076</accession>